<evidence type="ECO:0000256" key="7">
    <source>
        <dbReference type="ARBA" id="ARBA00022741"/>
    </source>
</evidence>
<comment type="activity regulation">
    <text evidence="15">Allosterically activated by GTP.</text>
</comment>
<keyword evidence="6 15" id="KW-0808">Transferase</keyword>
<evidence type="ECO:0000256" key="8">
    <source>
        <dbReference type="ARBA" id="ARBA00022842"/>
    </source>
</evidence>
<keyword evidence="8 15" id="KW-0460">Magnesium</keyword>
<evidence type="ECO:0000256" key="2">
    <source>
        <dbReference type="ARBA" id="ARBA00009516"/>
    </source>
</evidence>
<evidence type="ECO:0000256" key="1">
    <source>
        <dbReference type="ARBA" id="ARBA00005180"/>
    </source>
</evidence>
<evidence type="ECO:0000256" key="13">
    <source>
        <dbReference type="ARBA" id="ARBA00072146"/>
    </source>
</evidence>
<dbReference type="SUPFAM" id="SSF53271">
    <property type="entry name" value="PRTase-like"/>
    <property type="match status" value="1"/>
</dbReference>
<dbReference type="GO" id="GO:0005525">
    <property type="term" value="F:GTP binding"/>
    <property type="evidence" value="ECO:0007669"/>
    <property type="project" value="UniProtKB-KW"/>
</dbReference>
<dbReference type="HAMAP" id="MF_01218_B">
    <property type="entry name" value="Upp_B"/>
    <property type="match status" value="1"/>
</dbReference>
<comment type="pathway">
    <text evidence="1 15">Pyrimidine metabolism; UMP biosynthesis via salvage pathway; UMP from uracil: step 1/1.</text>
</comment>
<evidence type="ECO:0000256" key="3">
    <source>
        <dbReference type="ARBA" id="ARBA00011894"/>
    </source>
</evidence>
<evidence type="ECO:0000256" key="10">
    <source>
        <dbReference type="ARBA" id="ARBA00031082"/>
    </source>
</evidence>
<comment type="cofactor">
    <cofactor evidence="15">
        <name>Mg(2+)</name>
        <dbReference type="ChEBI" id="CHEBI:18420"/>
    </cofactor>
    <text evidence="15">Binds 1 Mg(2+) ion per subunit. The magnesium is bound as Mg-PRPP.</text>
</comment>
<feature type="binding site" evidence="15">
    <location>
        <begin position="131"/>
        <end position="139"/>
    </location>
    <ligand>
        <name>5-phospho-alpha-D-ribose 1-diphosphate</name>
        <dbReference type="ChEBI" id="CHEBI:58017"/>
    </ligand>
</feature>
<dbReference type="NCBIfam" id="TIGR01091">
    <property type="entry name" value="upp"/>
    <property type="match status" value="1"/>
</dbReference>
<dbReference type="FunFam" id="3.40.50.2020:FF:000003">
    <property type="entry name" value="Uracil phosphoribosyltransferase"/>
    <property type="match status" value="1"/>
</dbReference>
<feature type="binding site" evidence="15">
    <location>
        <position position="79"/>
    </location>
    <ligand>
        <name>5-phospho-alpha-D-ribose 1-diphosphate</name>
        <dbReference type="ChEBI" id="CHEBI:58017"/>
    </ligand>
</feature>
<dbReference type="InterPro" id="IPR050054">
    <property type="entry name" value="UPRTase/APRTase"/>
</dbReference>
<dbReference type="Pfam" id="PF14681">
    <property type="entry name" value="UPRTase"/>
    <property type="match status" value="1"/>
</dbReference>
<evidence type="ECO:0000259" key="16">
    <source>
        <dbReference type="Pfam" id="PF14681"/>
    </source>
</evidence>
<keyword evidence="5 15" id="KW-0328">Glycosyltransferase</keyword>
<evidence type="ECO:0000256" key="9">
    <source>
        <dbReference type="ARBA" id="ARBA00023134"/>
    </source>
</evidence>
<dbReference type="UniPathway" id="UPA00574">
    <property type="reaction ID" value="UER00636"/>
</dbReference>
<dbReference type="InterPro" id="IPR000836">
    <property type="entry name" value="PRTase_dom"/>
</dbReference>
<proteinExistence type="inferred from homology"/>
<dbReference type="STRING" id="375.BKD09_RS09685"/>
<dbReference type="EC" id="2.4.2.9" evidence="3 15"/>
<keyword evidence="4 15" id="KW-0021">Allosteric enzyme</keyword>
<comment type="catalytic activity">
    <reaction evidence="11 15">
        <text>UMP + diphosphate = 5-phospho-alpha-D-ribose 1-diphosphate + uracil</text>
        <dbReference type="Rhea" id="RHEA:13017"/>
        <dbReference type="ChEBI" id="CHEBI:17568"/>
        <dbReference type="ChEBI" id="CHEBI:33019"/>
        <dbReference type="ChEBI" id="CHEBI:57865"/>
        <dbReference type="ChEBI" id="CHEBI:58017"/>
        <dbReference type="EC" id="2.4.2.9"/>
    </reaction>
</comment>
<dbReference type="GO" id="GO:0044206">
    <property type="term" value="P:UMP salvage"/>
    <property type="evidence" value="ECO:0007669"/>
    <property type="project" value="UniProtKB-UniRule"/>
</dbReference>
<dbReference type="GO" id="GO:0005737">
    <property type="term" value="C:cytoplasm"/>
    <property type="evidence" value="ECO:0007669"/>
    <property type="project" value="UniProtKB-ARBA"/>
</dbReference>
<evidence type="ECO:0000256" key="15">
    <source>
        <dbReference type="HAMAP-Rule" id="MF_01218"/>
    </source>
</evidence>
<dbReference type="InterPro" id="IPR034332">
    <property type="entry name" value="Upp_B"/>
</dbReference>
<organism evidence="17 18">
    <name type="scientific">Bradyrhizobium japonicum</name>
    <dbReference type="NCBI Taxonomy" id="375"/>
    <lineage>
        <taxon>Bacteria</taxon>
        <taxon>Pseudomonadati</taxon>
        <taxon>Pseudomonadota</taxon>
        <taxon>Alphaproteobacteria</taxon>
        <taxon>Hyphomicrobiales</taxon>
        <taxon>Nitrobacteraceae</taxon>
        <taxon>Bradyrhizobium</taxon>
    </lineage>
</organism>
<dbReference type="NCBIfam" id="NF001097">
    <property type="entry name" value="PRK00129.1"/>
    <property type="match status" value="1"/>
</dbReference>
<feature type="binding site" evidence="15">
    <location>
        <position position="194"/>
    </location>
    <ligand>
        <name>uracil</name>
        <dbReference type="ChEBI" id="CHEBI:17568"/>
    </ligand>
</feature>
<evidence type="ECO:0000256" key="5">
    <source>
        <dbReference type="ARBA" id="ARBA00022676"/>
    </source>
</evidence>
<dbReference type="InterPro" id="IPR005765">
    <property type="entry name" value="UPRT"/>
</dbReference>
<evidence type="ECO:0000256" key="12">
    <source>
        <dbReference type="ARBA" id="ARBA00056901"/>
    </source>
</evidence>
<comment type="similarity">
    <text evidence="2 15">Belongs to the UPRTase family.</text>
</comment>
<gene>
    <name evidence="15" type="primary">upp</name>
    <name evidence="17" type="ORF">MA20_04480</name>
</gene>
<dbReference type="GO" id="GO:0004845">
    <property type="term" value="F:uracil phosphoribosyltransferase activity"/>
    <property type="evidence" value="ECO:0007669"/>
    <property type="project" value="UniProtKB-UniRule"/>
</dbReference>
<dbReference type="PANTHER" id="PTHR32315:SF4">
    <property type="entry name" value="URACIL PHOSPHORIBOSYLTRANSFERASE, CHLOROPLASTIC"/>
    <property type="match status" value="1"/>
</dbReference>
<feature type="binding site" evidence="15">
    <location>
        <position position="104"/>
    </location>
    <ligand>
        <name>5-phospho-alpha-D-ribose 1-diphosphate</name>
        <dbReference type="ChEBI" id="CHEBI:58017"/>
    </ligand>
</feature>
<keyword evidence="7 15" id="KW-0547">Nucleotide-binding</keyword>
<evidence type="ECO:0000256" key="14">
    <source>
        <dbReference type="ARBA" id="ARBA00079807"/>
    </source>
</evidence>
<dbReference type="GO" id="GO:0000287">
    <property type="term" value="F:magnesium ion binding"/>
    <property type="evidence" value="ECO:0007669"/>
    <property type="project" value="UniProtKB-UniRule"/>
</dbReference>
<protein>
    <recommendedName>
        <fullName evidence="13 15">Uracil phosphoribosyltransferase</fullName>
        <ecNumber evidence="3 15">2.4.2.9</ecNumber>
    </recommendedName>
    <alternativeName>
        <fullName evidence="10 15">UMP pyrophosphorylase</fullName>
    </alternativeName>
    <alternativeName>
        <fullName evidence="14 15">UPRTase</fullName>
    </alternativeName>
</protein>
<dbReference type="CDD" id="cd06223">
    <property type="entry name" value="PRTases_typeI"/>
    <property type="match status" value="1"/>
</dbReference>
<evidence type="ECO:0000256" key="4">
    <source>
        <dbReference type="ARBA" id="ARBA00022533"/>
    </source>
</evidence>
<feature type="domain" description="Phosphoribosyltransferase" evidence="16">
    <location>
        <begin position="7"/>
        <end position="208"/>
    </location>
</feature>
<feature type="binding site" evidence="15">
    <location>
        <begin position="199"/>
        <end position="201"/>
    </location>
    <ligand>
        <name>uracil</name>
        <dbReference type="ChEBI" id="CHEBI:17568"/>
    </ligand>
</feature>
<name>A0A0A3Z475_BRAJP</name>
<keyword evidence="9 15" id="KW-0342">GTP-binding</keyword>
<dbReference type="PANTHER" id="PTHR32315">
    <property type="entry name" value="ADENINE PHOSPHORIBOSYLTRANSFERASE"/>
    <property type="match status" value="1"/>
</dbReference>
<comment type="function">
    <text evidence="12 15">Catalyzes the conversion of uracil and 5-phospho-alpha-D-ribose 1-diphosphate (PRPP) to UMP and diphosphate.</text>
</comment>
<dbReference type="Gene3D" id="3.40.50.2020">
    <property type="match status" value="1"/>
</dbReference>
<comment type="caution">
    <text evidence="17">The sequence shown here is derived from an EMBL/GenBank/DDBJ whole genome shotgun (WGS) entry which is preliminary data.</text>
</comment>
<dbReference type="EMBL" id="JRPN01000003">
    <property type="protein sequence ID" value="KGT80693.1"/>
    <property type="molecule type" value="Genomic_DNA"/>
</dbReference>
<sequence length="209" mass="22776">MEGVTIVDHPLVQHKLTLVRDKSISTKSFRELIKEIGMLLCYEITRDLPLADTVIETPLATMHSAKIAGKKLVFVPMLRAGTTFVDGMMDLVPTARVAHIGLYREPLSFAAVEYFFKSPSDLSERLAIVVTPVVATANTAVAAIDRLKERGARDIRLACLIAAPEGLERLRGLHPDVPIWTAAVDEGLDENGFILPGLGDAGDRAYGTR</sequence>
<reference evidence="17 18" key="1">
    <citation type="submission" date="2014-09" db="EMBL/GenBank/DDBJ databases">
        <title>Draft genome of Bradyrhizobium japonicum Is-34.</title>
        <authorList>
            <person name="Tsurumaru H."/>
            <person name="Yamakawa T."/>
            <person name="Hashimoto S."/>
            <person name="Okizaki K."/>
            <person name="Kanesaki Y."/>
            <person name="Yoshikawa H."/>
            <person name="Yajima S."/>
        </authorList>
    </citation>
    <scope>NUCLEOTIDE SEQUENCE [LARGE SCALE GENOMIC DNA]</scope>
    <source>
        <strain evidence="17 18">Is-34</strain>
    </source>
</reference>
<accession>A0A0A3Z475</accession>
<evidence type="ECO:0000313" key="17">
    <source>
        <dbReference type="EMBL" id="KGT80693.1"/>
    </source>
</evidence>
<evidence type="ECO:0000313" key="18">
    <source>
        <dbReference type="Proteomes" id="UP000030377"/>
    </source>
</evidence>
<dbReference type="AlphaFoldDB" id="A0A0A3Z475"/>
<feature type="binding site" evidence="15">
    <location>
        <position position="200"/>
    </location>
    <ligand>
        <name>5-phospho-alpha-D-ribose 1-diphosphate</name>
        <dbReference type="ChEBI" id="CHEBI:58017"/>
    </ligand>
</feature>
<evidence type="ECO:0000256" key="11">
    <source>
        <dbReference type="ARBA" id="ARBA00052919"/>
    </source>
</evidence>
<evidence type="ECO:0000256" key="6">
    <source>
        <dbReference type="ARBA" id="ARBA00022679"/>
    </source>
</evidence>
<dbReference type="RefSeq" id="WP_028151256.1">
    <property type="nucleotide sequence ID" value="NZ_CP081350.1"/>
</dbReference>
<dbReference type="eggNOG" id="COG0035">
    <property type="taxonomic scope" value="Bacteria"/>
</dbReference>
<dbReference type="GO" id="GO:0006223">
    <property type="term" value="P:uracil salvage"/>
    <property type="evidence" value="ECO:0007669"/>
    <property type="project" value="InterPro"/>
</dbReference>
<dbReference type="InterPro" id="IPR029057">
    <property type="entry name" value="PRTase-like"/>
</dbReference>
<dbReference type="Proteomes" id="UP000030377">
    <property type="component" value="Unassembled WGS sequence"/>
</dbReference>